<dbReference type="Proteomes" id="UP000825434">
    <property type="component" value="Chromosome 2"/>
</dbReference>
<dbReference type="InterPro" id="IPR000938">
    <property type="entry name" value="CAP-Gly_domain"/>
</dbReference>
<dbReference type="SUPFAM" id="SSF54236">
    <property type="entry name" value="Ubiquitin-like"/>
    <property type="match status" value="1"/>
</dbReference>
<gene>
    <name evidence="6" type="ORF">CA3LBN_002035</name>
</gene>
<protein>
    <recommendedName>
        <fullName evidence="8">CAP-Gly domain-containing protein</fullName>
    </recommendedName>
</protein>
<sequence length="483" mass="53503">MVNIQDRVELDGAFGTIRWIGNLPQWGSATLAYGIEWDDPQRGKNSGSVGDTFYFSVKVPLSGSFVKASNKKLRLGRSFVDALWETYCGEENVTALGQEIVFGSKTVESLGFEELNERRGKLETLESITLDKQIVAFCGDLSGIPELSGAKYLDLSYNLLVNTEEVIKIVSKMPSLESLNVNGNVFTTFGEGQLPVETVSAASCGLEEDRIDQFLASFPKIRKLCVAGNDLASVPEAALQYVDSLDMSFNRLQTVPDIPARELILANNAIETLPHMTLPTKVLDLRENKISDWAQVESISTVFPELEELRIDGCSLFENMEVDEMTTQLIGRLRCSTSGKGIKKLNGSTLSDDKIRSSEIYLVSLIQKGTVVSSTRLSELKEKYSIQQTDTTQSHHPKNHYVITVKGPQGTLFSRTFVPSNSVLRLKGIITKHTSVPVHRFSLYYYPNDALHGSKTYLDDDVATLASAGLENQHHVFYEPLPL</sequence>
<proteinExistence type="predicted"/>
<dbReference type="InterPro" id="IPR000626">
    <property type="entry name" value="Ubiquitin-like_dom"/>
</dbReference>
<name>A0ABX8I7C6_9ASCO</name>
<dbReference type="Gene3D" id="2.30.30.190">
    <property type="entry name" value="CAP Gly-rich-like domain"/>
    <property type="match status" value="1"/>
</dbReference>
<feature type="domain" description="CAP-Gly" evidence="5">
    <location>
        <begin position="34"/>
        <end position="67"/>
    </location>
</feature>
<dbReference type="SUPFAM" id="SSF52058">
    <property type="entry name" value="L domain-like"/>
    <property type="match status" value="1"/>
</dbReference>
<keyword evidence="7" id="KW-1185">Reference proteome</keyword>
<evidence type="ECO:0000259" key="4">
    <source>
        <dbReference type="PROSITE" id="PS50053"/>
    </source>
</evidence>
<dbReference type="SUPFAM" id="SSF74924">
    <property type="entry name" value="Cap-Gly domain"/>
    <property type="match status" value="1"/>
</dbReference>
<evidence type="ECO:0000313" key="6">
    <source>
        <dbReference type="EMBL" id="QWU87770.1"/>
    </source>
</evidence>
<reference evidence="6 7" key="1">
    <citation type="submission" date="2021-06" db="EMBL/GenBank/DDBJ databases">
        <title>Candida outbreak in Lebanon.</title>
        <authorList>
            <person name="Finianos M."/>
        </authorList>
    </citation>
    <scope>NUCLEOTIDE SEQUENCE [LARGE SCALE GENOMIC DNA]</scope>
    <source>
        <strain evidence="6">CA3LBN</strain>
    </source>
</reference>
<dbReference type="Gene3D" id="3.80.10.10">
    <property type="entry name" value="Ribonuclease Inhibitor"/>
    <property type="match status" value="2"/>
</dbReference>
<accession>A0ABX8I7C6</accession>
<dbReference type="InterPro" id="IPR036859">
    <property type="entry name" value="CAP-Gly_dom_sf"/>
</dbReference>
<dbReference type="PROSITE" id="PS50245">
    <property type="entry name" value="CAP_GLY_2"/>
    <property type="match status" value="1"/>
</dbReference>
<dbReference type="EMBL" id="CP076662">
    <property type="protein sequence ID" value="QWU87770.1"/>
    <property type="molecule type" value="Genomic_DNA"/>
</dbReference>
<dbReference type="SMART" id="SM01052">
    <property type="entry name" value="CAP_GLY"/>
    <property type="match status" value="1"/>
</dbReference>
<evidence type="ECO:0000259" key="5">
    <source>
        <dbReference type="PROSITE" id="PS50245"/>
    </source>
</evidence>
<dbReference type="Pfam" id="PF01302">
    <property type="entry name" value="CAP_GLY"/>
    <property type="match status" value="1"/>
</dbReference>
<dbReference type="PANTHER" id="PTHR15454">
    <property type="entry name" value="NISCHARIN RELATED"/>
    <property type="match status" value="1"/>
</dbReference>
<evidence type="ECO:0000256" key="3">
    <source>
        <dbReference type="ARBA" id="ARBA00023186"/>
    </source>
</evidence>
<dbReference type="InterPro" id="IPR032675">
    <property type="entry name" value="LRR_dom_sf"/>
</dbReference>
<evidence type="ECO:0008006" key="8">
    <source>
        <dbReference type="Google" id="ProtNLM"/>
    </source>
</evidence>
<dbReference type="Gene3D" id="3.10.20.90">
    <property type="entry name" value="Phosphatidylinositol 3-kinase Catalytic Subunit, Chain A, domain 1"/>
    <property type="match status" value="1"/>
</dbReference>
<dbReference type="PROSITE" id="PS50053">
    <property type="entry name" value="UBIQUITIN_2"/>
    <property type="match status" value="1"/>
</dbReference>
<evidence type="ECO:0000256" key="2">
    <source>
        <dbReference type="ARBA" id="ARBA00022737"/>
    </source>
</evidence>
<dbReference type="InterPro" id="IPR029071">
    <property type="entry name" value="Ubiquitin-like_domsf"/>
</dbReference>
<dbReference type="CDD" id="cd17039">
    <property type="entry name" value="Ubl_ubiquitin_like"/>
    <property type="match status" value="1"/>
</dbReference>
<keyword evidence="2" id="KW-0677">Repeat</keyword>
<keyword evidence="1" id="KW-0433">Leucine-rich repeat</keyword>
<dbReference type="PROSITE" id="PS00845">
    <property type="entry name" value="CAP_GLY_1"/>
    <property type="match status" value="1"/>
</dbReference>
<evidence type="ECO:0000313" key="7">
    <source>
        <dbReference type="Proteomes" id="UP000825434"/>
    </source>
</evidence>
<feature type="domain" description="Ubiquitin-like" evidence="4">
    <location>
        <begin position="401"/>
        <end position="476"/>
    </location>
</feature>
<organism evidence="6 7">
    <name type="scientific">Candidozyma haemuli</name>
    <dbReference type="NCBI Taxonomy" id="45357"/>
    <lineage>
        <taxon>Eukaryota</taxon>
        <taxon>Fungi</taxon>
        <taxon>Dikarya</taxon>
        <taxon>Ascomycota</taxon>
        <taxon>Saccharomycotina</taxon>
        <taxon>Pichiomycetes</taxon>
        <taxon>Metschnikowiaceae</taxon>
        <taxon>Candidozyma</taxon>
    </lineage>
</organism>
<keyword evidence="3" id="KW-0143">Chaperone</keyword>
<evidence type="ECO:0000256" key="1">
    <source>
        <dbReference type="ARBA" id="ARBA00022614"/>
    </source>
</evidence>